<accession>A0A645GNM6</accession>
<proteinExistence type="predicted"/>
<dbReference type="AlphaFoldDB" id="A0A645GNM6"/>
<dbReference type="EMBL" id="VSSQ01077782">
    <property type="protein sequence ID" value="MPN27776.1"/>
    <property type="molecule type" value="Genomic_DNA"/>
</dbReference>
<organism evidence="1">
    <name type="scientific">bioreactor metagenome</name>
    <dbReference type="NCBI Taxonomy" id="1076179"/>
    <lineage>
        <taxon>unclassified sequences</taxon>
        <taxon>metagenomes</taxon>
        <taxon>ecological metagenomes</taxon>
    </lineage>
</organism>
<name>A0A645GNM6_9ZZZZ</name>
<sequence>MDAHAPVGGQAVFPALTDNGADAAGEICACKGDMGDGKHDGACLRQVCALKPEIGPWKGGTPVGFDVAHAAVKAAGLPVHREGAGQGMGHADDPVDALHGQKAEGPHNIRGQRRQRAVPQGALHPRQRNFCALLRKNAGSGPDDTPLHTKRLHVKLAGAAVVNHLHKRAPSGPAGNKGDGLSVLLMLEIPALKASHAYGRPLSFRR</sequence>
<evidence type="ECO:0000313" key="1">
    <source>
        <dbReference type="EMBL" id="MPN27776.1"/>
    </source>
</evidence>
<gene>
    <name evidence="1" type="ORF">SDC9_175210</name>
</gene>
<protein>
    <submittedName>
        <fullName evidence="1">Uncharacterized protein</fullName>
    </submittedName>
</protein>
<comment type="caution">
    <text evidence="1">The sequence shown here is derived from an EMBL/GenBank/DDBJ whole genome shotgun (WGS) entry which is preliminary data.</text>
</comment>
<reference evidence="1" key="1">
    <citation type="submission" date="2019-08" db="EMBL/GenBank/DDBJ databases">
        <authorList>
            <person name="Kucharzyk K."/>
            <person name="Murdoch R.W."/>
            <person name="Higgins S."/>
            <person name="Loffler F."/>
        </authorList>
    </citation>
    <scope>NUCLEOTIDE SEQUENCE</scope>
</reference>